<name>M0EPC4_9EURY</name>
<dbReference type="AlphaFoldDB" id="M0EPC4"/>
<keyword evidence="1" id="KW-0472">Membrane</keyword>
<evidence type="ECO:0000313" key="3">
    <source>
        <dbReference type="Proteomes" id="UP000011509"/>
    </source>
</evidence>
<sequence>MNTERIALVAVTLALVVGGLATLFAPTVASGPGGAPGQAAVTTAVADAGLGSLFSVALWGVTLLFGATALV</sequence>
<dbReference type="EMBL" id="AOJL01000026">
    <property type="protein sequence ID" value="ELZ48933.1"/>
    <property type="molecule type" value="Genomic_DNA"/>
</dbReference>
<organism evidence="2 3">
    <name type="scientific">Halorubrum coriense DSM 10284</name>
    <dbReference type="NCBI Taxonomy" id="1227466"/>
    <lineage>
        <taxon>Archaea</taxon>
        <taxon>Methanobacteriati</taxon>
        <taxon>Methanobacteriota</taxon>
        <taxon>Stenosarchaea group</taxon>
        <taxon>Halobacteria</taxon>
        <taxon>Halobacteriales</taxon>
        <taxon>Haloferacaceae</taxon>
        <taxon>Halorubrum</taxon>
    </lineage>
</organism>
<dbReference type="Proteomes" id="UP000011509">
    <property type="component" value="Unassembled WGS sequence"/>
</dbReference>
<dbReference type="STRING" id="1227466.C464_05965"/>
<reference evidence="2 3" key="1">
    <citation type="journal article" date="2014" name="PLoS Genet.">
        <title>Phylogenetically driven sequencing of extremely halophilic archaea reveals strategies for static and dynamic osmo-response.</title>
        <authorList>
            <person name="Becker E.A."/>
            <person name="Seitzer P.M."/>
            <person name="Tritt A."/>
            <person name="Larsen D."/>
            <person name="Krusor M."/>
            <person name="Yao A.I."/>
            <person name="Wu D."/>
            <person name="Madern D."/>
            <person name="Eisen J.A."/>
            <person name="Darling A.E."/>
            <person name="Facciotti M.T."/>
        </authorList>
    </citation>
    <scope>NUCLEOTIDE SEQUENCE [LARGE SCALE GENOMIC DNA]</scope>
    <source>
        <strain evidence="2 3">DSM 10284</strain>
    </source>
</reference>
<keyword evidence="1" id="KW-1133">Transmembrane helix</keyword>
<keyword evidence="3" id="KW-1185">Reference proteome</keyword>
<protein>
    <submittedName>
        <fullName evidence="2">Uncharacterized protein</fullName>
    </submittedName>
</protein>
<proteinExistence type="predicted"/>
<keyword evidence="1" id="KW-0812">Transmembrane</keyword>
<comment type="caution">
    <text evidence="2">The sequence shown here is derived from an EMBL/GenBank/DDBJ whole genome shotgun (WGS) entry which is preliminary data.</text>
</comment>
<accession>M0EPC4</accession>
<evidence type="ECO:0000256" key="1">
    <source>
        <dbReference type="SAM" id="Phobius"/>
    </source>
</evidence>
<feature type="transmembrane region" description="Helical" evidence="1">
    <location>
        <begin position="49"/>
        <end position="70"/>
    </location>
</feature>
<gene>
    <name evidence="2" type="ORF">C464_05965</name>
</gene>
<evidence type="ECO:0000313" key="2">
    <source>
        <dbReference type="EMBL" id="ELZ48933.1"/>
    </source>
</evidence>
<dbReference type="PATRIC" id="fig|1227466.3.peg.1202"/>